<protein>
    <recommendedName>
        <fullName evidence="2">DH domain-containing protein</fullName>
    </recommendedName>
</protein>
<feature type="region of interest" description="Disordered" evidence="1">
    <location>
        <begin position="248"/>
        <end position="325"/>
    </location>
</feature>
<name>A0AAD6YDW8_9AGAR</name>
<feature type="region of interest" description="Disordered" evidence="1">
    <location>
        <begin position="420"/>
        <end position="441"/>
    </location>
</feature>
<feature type="region of interest" description="Disordered" evidence="1">
    <location>
        <begin position="1056"/>
        <end position="1162"/>
    </location>
</feature>
<feature type="region of interest" description="Disordered" evidence="1">
    <location>
        <begin position="171"/>
        <end position="226"/>
    </location>
</feature>
<dbReference type="Proteomes" id="UP001219525">
    <property type="component" value="Unassembled WGS sequence"/>
</dbReference>
<feature type="compositionally biased region" description="Polar residues" evidence="1">
    <location>
        <begin position="1121"/>
        <end position="1131"/>
    </location>
</feature>
<feature type="compositionally biased region" description="Basic and acidic residues" evidence="1">
    <location>
        <begin position="768"/>
        <end position="790"/>
    </location>
</feature>
<feature type="compositionally biased region" description="Pro residues" evidence="1">
    <location>
        <begin position="499"/>
        <end position="508"/>
    </location>
</feature>
<comment type="caution">
    <text evidence="3">The sequence shown here is derived from an EMBL/GenBank/DDBJ whole genome shotgun (WGS) entry which is preliminary data.</text>
</comment>
<dbReference type="InterPro" id="IPR035899">
    <property type="entry name" value="DBL_dom_sf"/>
</dbReference>
<dbReference type="Pfam" id="PF00621">
    <property type="entry name" value="RhoGEF"/>
    <property type="match status" value="1"/>
</dbReference>
<feature type="region of interest" description="Disordered" evidence="1">
    <location>
        <begin position="1"/>
        <end position="110"/>
    </location>
</feature>
<dbReference type="GO" id="GO:0005737">
    <property type="term" value="C:cytoplasm"/>
    <property type="evidence" value="ECO:0007669"/>
    <property type="project" value="TreeGrafter"/>
</dbReference>
<evidence type="ECO:0000313" key="3">
    <source>
        <dbReference type="EMBL" id="KAJ7207982.1"/>
    </source>
</evidence>
<dbReference type="PROSITE" id="PS50010">
    <property type="entry name" value="DH_2"/>
    <property type="match status" value="1"/>
</dbReference>
<evidence type="ECO:0000259" key="2">
    <source>
        <dbReference type="PROSITE" id="PS50010"/>
    </source>
</evidence>
<keyword evidence="4" id="KW-1185">Reference proteome</keyword>
<feature type="compositionally biased region" description="Polar residues" evidence="1">
    <location>
        <begin position="1139"/>
        <end position="1161"/>
    </location>
</feature>
<feature type="region of interest" description="Disordered" evidence="1">
    <location>
        <begin position="735"/>
        <end position="804"/>
    </location>
</feature>
<feature type="compositionally biased region" description="Pro residues" evidence="1">
    <location>
        <begin position="19"/>
        <end position="28"/>
    </location>
</feature>
<dbReference type="Gene3D" id="1.20.900.10">
    <property type="entry name" value="Dbl homology (DH) domain"/>
    <property type="match status" value="1"/>
</dbReference>
<organism evidence="3 4">
    <name type="scientific">Mycena pura</name>
    <dbReference type="NCBI Taxonomy" id="153505"/>
    <lineage>
        <taxon>Eukaryota</taxon>
        <taxon>Fungi</taxon>
        <taxon>Dikarya</taxon>
        <taxon>Basidiomycota</taxon>
        <taxon>Agaricomycotina</taxon>
        <taxon>Agaricomycetes</taxon>
        <taxon>Agaricomycetidae</taxon>
        <taxon>Agaricales</taxon>
        <taxon>Marasmiineae</taxon>
        <taxon>Mycenaceae</taxon>
        <taxon>Mycena</taxon>
    </lineage>
</organism>
<proteinExistence type="predicted"/>
<dbReference type="SMART" id="SM00325">
    <property type="entry name" value="RhoGEF"/>
    <property type="match status" value="1"/>
</dbReference>
<feature type="compositionally biased region" description="Basic and acidic residues" evidence="1">
    <location>
        <begin position="474"/>
        <end position="489"/>
    </location>
</feature>
<dbReference type="PANTHER" id="PTHR12673">
    <property type="entry name" value="FACIOGENITAL DYSPLASIA PROTEIN"/>
    <property type="match status" value="1"/>
</dbReference>
<feature type="domain" description="DH" evidence="2">
    <location>
        <begin position="826"/>
        <end position="1037"/>
    </location>
</feature>
<dbReference type="SUPFAM" id="SSF48065">
    <property type="entry name" value="DBL homology domain (DH-domain)"/>
    <property type="match status" value="1"/>
</dbReference>
<feature type="compositionally biased region" description="Basic and acidic residues" evidence="1">
    <location>
        <begin position="1098"/>
        <end position="1116"/>
    </location>
</feature>
<dbReference type="PANTHER" id="PTHR12673:SF159">
    <property type="entry name" value="LD03170P"/>
    <property type="match status" value="1"/>
</dbReference>
<feature type="compositionally biased region" description="Low complexity" evidence="1">
    <location>
        <begin position="1"/>
        <end position="18"/>
    </location>
</feature>
<reference evidence="3" key="1">
    <citation type="submission" date="2023-03" db="EMBL/GenBank/DDBJ databases">
        <title>Massive genome expansion in bonnet fungi (Mycena s.s.) driven by repeated elements and novel gene families across ecological guilds.</title>
        <authorList>
            <consortium name="Lawrence Berkeley National Laboratory"/>
            <person name="Harder C.B."/>
            <person name="Miyauchi S."/>
            <person name="Viragh M."/>
            <person name="Kuo A."/>
            <person name="Thoen E."/>
            <person name="Andreopoulos B."/>
            <person name="Lu D."/>
            <person name="Skrede I."/>
            <person name="Drula E."/>
            <person name="Henrissat B."/>
            <person name="Morin E."/>
            <person name="Kohler A."/>
            <person name="Barry K."/>
            <person name="LaButti K."/>
            <person name="Morin E."/>
            <person name="Salamov A."/>
            <person name="Lipzen A."/>
            <person name="Mereny Z."/>
            <person name="Hegedus B."/>
            <person name="Baldrian P."/>
            <person name="Stursova M."/>
            <person name="Weitz H."/>
            <person name="Taylor A."/>
            <person name="Grigoriev I.V."/>
            <person name="Nagy L.G."/>
            <person name="Martin F."/>
            <person name="Kauserud H."/>
        </authorList>
    </citation>
    <scope>NUCLEOTIDE SEQUENCE</scope>
    <source>
        <strain evidence="3">9144</strain>
    </source>
</reference>
<dbReference type="EMBL" id="JARJCW010000035">
    <property type="protein sequence ID" value="KAJ7207982.1"/>
    <property type="molecule type" value="Genomic_DNA"/>
</dbReference>
<gene>
    <name evidence="3" type="ORF">GGX14DRAFT_455073</name>
</gene>
<feature type="region of interest" description="Disordered" evidence="1">
    <location>
        <begin position="133"/>
        <end position="159"/>
    </location>
</feature>
<dbReference type="InterPro" id="IPR051092">
    <property type="entry name" value="FYVE_RhoGEF_PH"/>
</dbReference>
<feature type="compositionally biased region" description="Basic and acidic residues" evidence="1">
    <location>
        <begin position="420"/>
        <end position="429"/>
    </location>
</feature>
<dbReference type="GO" id="GO:0005085">
    <property type="term" value="F:guanyl-nucleotide exchange factor activity"/>
    <property type="evidence" value="ECO:0007669"/>
    <property type="project" value="InterPro"/>
</dbReference>
<feature type="compositionally biased region" description="Polar residues" evidence="1">
    <location>
        <begin position="72"/>
        <end position="81"/>
    </location>
</feature>
<dbReference type="InterPro" id="IPR000219">
    <property type="entry name" value="DH_dom"/>
</dbReference>
<feature type="region of interest" description="Disordered" evidence="1">
    <location>
        <begin position="454"/>
        <end position="539"/>
    </location>
</feature>
<accession>A0AAD6YDW8</accession>
<sequence length="1332" mass="146792">MPLPRVSTSSRSKSRSPLPASPRPPTFLPPSHYAVAGGLSPRPLAARKDSLTSSLDNHSPLESRRNSVFMPISSNSDSSFEFCQKADTKRSSSGSKGGGKNAGSSRSKKCESHMMNLPLVEAHLLPSLRDTIDRMTRPPSRLHPSPPSPPNDSNMNDHSLESFTSAQTSVEAHTMADPPYSISPPPPSAHKPLKSALRAPAPKLQLRPSRSPASVTPVTSPGLRPPLSTVNANLDSSGVNNDIADAFVPSVPKRGRPRSRTDPGAQLCDPVDSPPAFNPTPKSFLRSGTNSLANSGIPRLRAVSGLRSASSTPRPRQQEVANDDSASDFEMRFELAARDRRSLCVVNGVVSSESESDGEARVGVGLGLGLDAPYAPRSFASKLRSRFTGSNTGAQHDMDEAAERRRKELLGLVKGLEKFGSRKQTRSEDNSDCGSDPGYGVAVSGSGRVDFGAATAQTEPPRVMVSSSSGAPGELDRDGCIGKEQDRSSRLSFWKRSPIPSPALPAPPQEQHAQDNRAKRSPSRSPVIPHTPRPASNFDVRADLMPESLRRHSAYRCPPPPVSSLHPHESGLAGDGEYNVVTYSPESIYEEEWPQEPLHMQPLDSSSTAYLQAHDRLSRLQRQSDDLANSDAVLLALNSRLAAAREREAFGIPPSSSDGGYRGERMSFMDSGSSLARVGMLWEDEDGRRSSRGAGVLSLGAEKLFRTLSGRTVEVSGEKDVWGGDIRYSGQAFSQDDISNGQMGDVARPFSQSLSDPSIYDDDEEDAAESHHSRESWRSVEPVLEDKDTNNRGSPIEEPTKDAWRSTFSPTTYASIVDRYDPLEIRRQETIHTLCVSEEAFVARLANTTNLFILPLRMQDSKYYVSGVPAEIGKLFDWLEDILNLHTELLSALRRVRETQHPVVERFAETIQETFVKRLEVYQPYLARLVNVARTIACLVADTTSDFGEFVRIQESVDDCRGWSLEALLVDPVTRLGSYPALFRKLQEYTPKSHVDFVPTFALLHSTEMIIKVMTEVKIREDEYDLVKSISQRIKGLPSSASLARRGRRLLCQGQLIRMDSKQTGGTQPTPREAALSGDRWNLSATENPSKRSSKLNDAIHDWGQRRGRSGSERSEVASFRSYSTNSSAASTEPPLTPSSPRSLFYSTPSKPSPSGLSTPQGRHYPIDLADNRFKDTQSVQVFVFSDCIVVATACKARHAGPEEWRLLDKIGIARVLDVTEISNETDSTVFALYSNLVLTFVSQILRYWWWTSCRPTSRTWKNLVSQKVLLSSSYIFVYQPRLRRQQRTFTRPGSLLFRNLQTQRCGPCQFIEATLLFVRLSTWAGTILNCQ</sequence>
<evidence type="ECO:0000256" key="1">
    <source>
        <dbReference type="SAM" id="MobiDB-lite"/>
    </source>
</evidence>
<evidence type="ECO:0000313" key="4">
    <source>
        <dbReference type="Proteomes" id="UP001219525"/>
    </source>
</evidence>